<feature type="transmembrane region" description="Helical" evidence="7">
    <location>
        <begin position="183"/>
        <end position="203"/>
    </location>
</feature>
<dbReference type="PANTHER" id="PTHR42948:SF1">
    <property type="entry name" value="TRANSPORTER"/>
    <property type="match status" value="1"/>
</dbReference>
<name>A0A1H6D8K3_9GAMM</name>
<evidence type="ECO:0000256" key="3">
    <source>
        <dbReference type="ARBA" id="ARBA00022692"/>
    </source>
</evidence>
<evidence type="ECO:0000313" key="8">
    <source>
        <dbReference type="EMBL" id="SEG81035.1"/>
    </source>
</evidence>
<dbReference type="EMBL" id="FNVQ01000005">
    <property type="protein sequence ID" value="SEG81035.1"/>
    <property type="molecule type" value="Genomic_DNA"/>
</dbReference>
<feature type="transmembrane region" description="Helical" evidence="7">
    <location>
        <begin position="98"/>
        <end position="123"/>
    </location>
</feature>
<feature type="transmembrane region" description="Helical" evidence="7">
    <location>
        <begin position="301"/>
        <end position="327"/>
    </location>
</feature>
<evidence type="ECO:0000256" key="1">
    <source>
        <dbReference type="ARBA" id="ARBA00004141"/>
    </source>
</evidence>
<dbReference type="NCBIfam" id="NF037979">
    <property type="entry name" value="Na_transp"/>
    <property type="match status" value="1"/>
</dbReference>
<keyword evidence="2 6" id="KW-0813">Transport</keyword>
<dbReference type="InterPro" id="IPR037272">
    <property type="entry name" value="SNS_sf"/>
</dbReference>
<feature type="transmembrane region" description="Helical" evidence="7">
    <location>
        <begin position="12"/>
        <end position="32"/>
    </location>
</feature>
<dbReference type="GO" id="GO:0015293">
    <property type="term" value="F:symporter activity"/>
    <property type="evidence" value="ECO:0007669"/>
    <property type="project" value="UniProtKB-KW"/>
</dbReference>
<dbReference type="PRINTS" id="PR00176">
    <property type="entry name" value="NANEUSMPORT"/>
</dbReference>
<dbReference type="RefSeq" id="WP_104004952.1">
    <property type="nucleotide sequence ID" value="NZ_FNVQ01000005.1"/>
</dbReference>
<feature type="transmembrane region" description="Helical" evidence="7">
    <location>
        <begin position="348"/>
        <end position="368"/>
    </location>
</feature>
<evidence type="ECO:0000256" key="2">
    <source>
        <dbReference type="ARBA" id="ARBA00022448"/>
    </source>
</evidence>
<keyword evidence="9" id="KW-1185">Reference proteome</keyword>
<dbReference type="Proteomes" id="UP000236745">
    <property type="component" value="Unassembled WGS sequence"/>
</dbReference>
<protein>
    <recommendedName>
        <fullName evidence="6">Transporter</fullName>
    </recommendedName>
</protein>
<accession>A0A1H6D8K3</accession>
<dbReference type="InterPro" id="IPR000175">
    <property type="entry name" value="Na/ntran_symport"/>
</dbReference>
<dbReference type="OrthoDB" id="9762833at2"/>
<sequence>MQNKQSIHGAWANRWIFILAATGSAVGLGNIWKFPYIAGENGGGAFVLVYLVCILLVGVPIMMAEVLVGRRGRQSPINSMRETAYEAGHHGRWAGVGWLGALAGFLIFSFYSVVAGWVLYYIAGMGSGKFIGLGSEQAGQVFGALLEDPKTLLIWHTVFVGLVMIVIAGGVNKGLERATRVLMPLLFVLLFVLLGYSINSGYFSQGWDFLFHFKPEALTWEAVLVAMGHAFFTLSLGMGSIMAYGSYMGKKDSIGGTVLMIAGLDTLVALVAGLAIFPIVFGNQLDPGAGPGLMFITLPVAFSQMAGGQVFGFLFFLMVGFAAWTSAISLMEPGAAWLVESLGVSRPVAAVILGALVWLLGLLALGSFNVTSDLLVFGMTAFDFLDFITANIMLPLGGMLVALFVGWYLTREMTEDELALRSSGVYMLWRFVLRYISPVAVAVVFALNLYQKFAG</sequence>
<dbReference type="PROSITE" id="PS00610">
    <property type="entry name" value="NA_NEUROTRAN_SYMP_1"/>
    <property type="match status" value="1"/>
</dbReference>
<proteinExistence type="inferred from homology"/>
<dbReference type="InterPro" id="IPR047218">
    <property type="entry name" value="YocR/YhdH-like"/>
</dbReference>
<keyword evidence="5 7" id="KW-0472">Membrane</keyword>
<evidence type="ECO:0000313" key="9">
    <source>
        <dbReference type="Proteomes" id="UP000236745"/>
    </source>
</evidence>
<evidence type="ECO:0000256" key="4">
    <source>
        <dbReference type="ARBA" id="ARBA00022989"/>
    </source>
</evidence>
<dbReference type="PROSITE" id="PS50267">
    <property type="entry name" value="NA_NEUROTRAN_SYMP_3"/>
    <property type="match status" value="1"/>
</dbReference>
<feature type="transmembrane region" description="Helical" evidence="7">
    <location>
        <begin position="152"/>
        <end position="171"/>
    </location>
</feature>
<keyword evidence="6" id="KW-0769">Symport</keyword>
<gene>
    <name evidence="8" type="ORF">SAMN05444390_105118</name>
</gene>
<feature type="transmembrane region" description="Helical" evidence="7">
    <location>
        <begin position="257"/>
        <end position="281"/>
    </location>
</feature>
<evidence type="ECO:0000256" key="7">
    <source>
        <dbReference type="SAM" id="Phobius"/>
    </source>
</evidence>
<feature type="transmembrane region" description="Helical" evidence="7">
    <location>
        <begin position="44"/>
        <end position="68"/>
    </location>
</feature>
<keyword evidence="3 6" id="KW-0812">Transmembrane</keyword>
<dbReference type="PANTHER" id="PTHR42948">
    <property type="entry name" value="TRANSPORTER"/>
    <property type="match status" value="1"/>
</dbReference>
<keyword evidence="4 7" id="KW-1133">Transmembrane helix</keyword>
<reference evidence="8 9" key="1">
    <citation type="submission" date="2016-10" db="EMBL/GenBank/DDBJ databases">
        <authorList>
            <person name="de Groot N.N."/>
        </authorList>
    </citation>
    <scope>NUCLEOTIDE SEQUENCE [LARGE SCALE GENOMIC DNA]</scope>
    <source>
        <strain evidence="8 9">DSM 22012</strain>
    </source>
</reference>
<dbReference type="AlphaFoldDB" id="A0A1H6D8K3"/>
<comment type="similarity">
    <text evidence="6">Belongs to the sodium:neurotransmitter symporter (SNF) (TC 2.A.22) family.</text>
</comment>
<dbReference type="CDD" id="cd10336">
    <property type="entry name" value="SLC6sbd_Tyt1-Like"/>
    <property type="match status" value="1"/>
</dbReference>
<organism evidence="8 9">
    <name type="scientific">Marinobacterium lutimaris</name>
    <dbReference type="NCBI Taxonomy" id="568106"/>
    <lineage>
        <taxon>Bacteria</taxon>
        <taxon>Pseudomonadati</taxon>
        <taxon>Pseudomonadota</taxon>
        <taxon>Gammaproteobacteria</taxon>
        <taxon>Oceanospirillales</taxon>
        <taxon>Oceanospirillaceae</taxon>
        <taxon>Marinobacterium</taxon>
    </lineage>
</organism>
<feature type="transmembrane region" description="Helical" evidence="7">
    <location>
        <begin position="431"/>
        <end position="450"/>
    </location>
</feature>
<feature type="transmembrane region" description="Helical" evidence="7">
    <location>
        <begin position="223"/>
        <end position="245"/>
    </location>
</feature>
<dbReference type="SUPFAM" id="SSF161070">
    <property type="entry name" value="SNF-like"/>
    <property type="match status" value="1"/>
</dbReference>
<dbReference type="GO" id="GO:0016020">
    <property type="term" value="C:membrane"/>
    <property type="evidence" value="ECO:0007669"/>
    <property type="project" value="UniProtKB-SubCell"/>
</dbReference>
<dbReference type="Pfam" id="PF00209">
    <property type="entry name" value="SNF"/>
    <property type="match status" value="2"/>
</dbReference>
<feature type="transmembrane region" description="Helical" evidence="7">
    <location>
        <begin position="388"/>
        <end position="410"/>
    </location>
</feature>
<comment type="subcellular location">
    <subcellularLocation>
        <location evidence="1">Membrane</location>
        <topology evidence="1">Multi-pass membrane protein</topology>
    </subcellularLocation>
</comment>
<evidence type="ECO:0000256" key="6">
    <source>
        <dbReference type="RuleBase" id="RU003732"/>
    </source>
</evidence>
<evidence type="ECO:0000256" key="5">
    <source>
        <dbReference type="ARBA" id="ARBA00023136"/>
    </source>
</evidence>